<dbReference type="Gene3D" id="3.30.365.10">
    <property type="entry name" value="Aldehyde oxidase/xanthine dehydrogenase, molybdopterin binding domain"/>
    <property type="match status" value="4"/>
</dbReference>
<feature type="domain" description="Aldehyde oxidase/xanthine dehydrogenase first molybdopterin binding" evidence="1">
    <location>
        <begin position="370"/>
        <end position="591"/>
    </location>
</feature>
<accession>A0A538UD90</accession>
<dbReference type="EMBL" id="VBPB01000035">
    <property type="protein sequence ID" value="TMQ73875.1"/>
    <property type="molecule type" value="Genomic_DNA"/>
</dbReference>
<dbReference type="InterPro" id="IPR046867">
    <property type="entry name" value="AldOxase/xan_DH_MoCoBD2"/>
</dbReference>
<dbReference type="PANTHER" id="PTHR47495:SF2">
    <property type="entry name" value="ALDEHYDE DEHYDROGENASE"/>
    <property type="match status" value="1"/>
</dbReference>
<evidence type="ECO:0000259" key="2">
    <source>
        <dbReference type="Pfam" id="PF20256"/>
    </source>
</evidence>
<sequence>MARRLDPIEPGHQRGAFEPTRREFLQVLIAGSTLMIGGVFLTREEAAALPGPGNTSDQSDIGDSLVAVETPYKYMLKLEVTPHNRVVFQLPRQDKGQGIATALAMMIAEEMDADYDRVDVQLSDRDSNRPTTITGGSSTIRTMWEPARTVAANARLRLVTAAAARWSVPPNQITVKKSLVMHAATGRAANFGELSAEAAALAIPVTPLPLKDPSQYTIIGSADGKGRKNARDIVTGKQKYTLDLRPGDAPDYPANAKPAVVLRPPDIKGRVSESWSLPAPPPGIVYVKINLPDRGPVETGSTFPQPTGIAVVAVADNASFHHALAARNALEPLVDWEPGPMAAMSGEGIRTTLVSLTPALTPVASGLSSLDATFDFPYVAHAPLEVMDAVADVRASSATIWYPSQTPNYQVGQIAAATGIPDANITLHIPFAGGAFGRRLFGEAAIEAALISQQVGLPIKLMWTRNDDMRHGRFRPMTHHAIRATWSNGTIQSWEHQVAAAEMDLRHGYGDALSPPGIALSHPEIEQAAFNATVSVPYEFGATQQRITNMRFEVPTGSWRSIYSGFTMTANEIFVDRLAQAFGADDIQFRLDHLANSTSASAPRAIRVLEKVRDKRAAWGAAPAGHAYGVAVHAEYRSAVAYLVEIDAVDPANPRLARAYAAVDVGLPINRKGLEAQFQGVLIDAFSVMIRAGNHLDAGHIVEGSFSDFHWARMNHSPRSFEVFIFDATSDTPGGAGELGLPPGSAACINAYARATGTQPSRFPVLDPTS</sequence>
<feature type="domain" description="Aldehyde oxidase/xanthine dehydrogenase second molybdopterin binding" evidence="2">
    <location>
        <begin position="77"/>
        <end position="206"/>
    </location>
</feature>
<dbReference type="InterPro" id="IPR008274">
    <property type="entry name" value="AldOxase/xan_DH_MoCoBD1"/>
</dbReference>
<proteinExistence type="predicted"/>
<evidence type="ECO:0000313" key="4">
    <source>
        <dbReference type="Proteomes" id="UP000319771"/>
    </source>
</evidence>
<dbReference type="InterPro" id="IPR037165">
    <property type="entry name" value="AldOxase/xan_DH_Mopterin-bd_sf"/>
</dbReference>
<dbReference type="InterPro" id="IPR052516">
    <property type="entry name" value="N-heterocyclic_Hydroxylase"/>
</dbReference>
<evidence type="ECO:0000313" key="3">
    <source>
        <dbReference type="EMBL" id="TMQ73875.1"/>
    </source>
</evidence>
<dbReference type="SUPFAM" id="SSF56003">
    <property type="entry name" value="Molybdenum cofactor-binding domain"/>
    <property type="match status" value="2"/>
</dbReference>
<dbReference type="InterPro" id="IPR012368">
    <property type="entry name" value="OxRdtase_Mopterin-bd_su_IorB"/>
</dbReference>
<dbReference type="PIRSF" id="PIRSF036389">
    <property type="entry name" value="IOR_B"/>
    <property type="match status" value="1"/>
</dbReference>
<name>A0A538UD90_UNCEI</name>
<organism evidence="3 4">
    <name type="scientific">Eiseniibacteriota bacterium</name>
    <dbReference type="NCBI Taxonomy" id="2212470"/>
    <lineage>
        <taxon>Bacteria</taxon>
        <taxon>Candidatus Eiseniibacteriota</taxon>
    </lineage>
</organism>
<dbReference type="Proteomes" id="UP000319771">
    <property type="component" value="Unassembled WGS sequence"/>
</dbReference>
<dbReference type="AlphaFoldDB" id="A0A538UD90"/>
<reference evidence="3 4" key="1">
    <citation type="journal article" date="2019" name="Nat. Microbiol.">
        <title>Mediterranean grassland soil C-N compound turnover is dependent on rainfall and depth, and is mediated by genomically divergent microorganisms.</title>
        <authorList>
            <person name="Diamond S."/>
            <person name="Andeer P.F."/>
            <person name="Li Z."/>
            <person name="Crits-Christoph A."/>
            <person name="Burstein D."/>
            <person name="Anantharaman K."/>
            <person name="Lane K.R."/>
            <person name="Thomas B.C."/>
            <person name="Pan C."/>
            <person name="Northen T.R."/>
            <person name="Banfield J.F."/>
        </authorList>
    </citation>
    <scope>NUCLEOTIDE SEQUENCE [LARGE SCALE GENOMIC DNA]</scope>
    <source>
        <strain evidence="3">WS_11</strain>
    </source>
</reference>
<dbReference type="PANTHER" id="PTHR47495">
    <property type="entry name" value="ALDEHYDE DEHYDROGENASE"/>
    <property type="match status" value="1"/>
</dbReference>
<dbReference type="GO" id="GO:0016491">
    <property type="term" value="F:oxidoreductase activity"/>
    <property type="evidence" value="ECO:0007669"/>
    <property type="project" value="InterPro"/>
</dbReference>
<gene>
    <name evidence="3" type="ORF">E6K81_02450</name>
</gene>
<dbReference type="Pfam" id="PF02738">
    <property type="entry name" value="MoCoBD_1"/>
    <property type="match status" value="1"/>
</dbReference>
<comment type="caution">
    <text evidence="3">The sequence shown here is derived from an EMBL/GenBank/DDBJ whole genome shotgun (WGS) entry which is preliminary data.</text>
</comment>
<protein>
    <submittedName>
        <fullName evidence="3">Xanthine dehydrogenase family protein molybdopterin-binding subunit</fullName>
    </submittedName>
</protein>
<dbReference type="Pfam" id="PF20256">
    <property type="entry name" value="MoCoBD_2"/>
    <property type="match status" value="1"/>
</dbReference>
<evidence type="ECO:0000259" key="1">
    <source>
        <dbReference type="Pfam" id="PF02738"/>
    </source>
</evidence>